<evidence type="ECO:0000313" key="9">
    <source>
        <dbReference type="EMBL" id="HFK20104.1"/>
    </source>
</evidence>
<dbReference type="SUPFAM" id="SSF52317">
    <property type="entry name" value="Class I glutamine amidotransferase-like"/>
    <property type="match status" value="1"/>
</dbReference>
<dbReference type="InterPro" id="IPR004739">
    <property type="entry name" value="GMP_synth_GATase"/>
</dbReference>
<dbReference type="Gene3D" id="3.40.50.880">
    <property type="match status" value="1"/>
</dbReference>
<dbReference type="EC" id="6.3.5.2" evidence="9"/>
<dbReference type="NCBIfam" id="TIGR00888">
    <property type="entry name" value="guaA_Nterm"/>
    <property type="match status" value="1"/>
</dbReference>
<dbReference type="Pfam" id="PF00117">
    <property type="entry name" value="GATase"/>
    <property type="match status" value="1"/>
</dbReference>
<dbReference type="PROSITE" id="PS51273">
    <property type="entry name" value="GATASE_TYPE_1"/>
    <property type="match status" value="1"/>
</dbReference>
<dbReference type="GO" id="GO:0005829">
    <property type="term" value="C:cytosol"/>
    <property type="evidence" value="ECO:0007669"/>
    <property type="project" value="TreeGrafter"/>
</dbReference>
<keyword evidence="5" id="KW-0658">Purine biosynthesis</keyword>
<protein>
    <submittedName>
        <fullName evidence="9">GMP synthase subunit A</fullName>
        <ecNumber evidence="9">6.3.5.2</ecNumber>
    </submittedName>
</protein>
<evidence type="ECO:0000256" key="1">
    <source>
        <dbReference type="ARBA" id="ARBA00002332"/>
    </source>
</evidence>
<keyword evidence="2 9" id="KW-0436">Ligase</keyword>
<proteinExistence type="predicted"/>
<dbReference type="PANTHER" id="PTHR11922:SF2">
    <property type="entry name" value="GMP SYNTHASE [GLUTAMINE-HYDROLYZING]"/>
    <property type="match status" value="1"/>
</dbReference>
<gene>
    <name evidence="9" type="ORF">ENS19_02375</name>
</gene>
<dbReference type="GO" id="GO:0003921">
    <property type="term" value="F:GMP synthase activity"/>
    <property type="evidence" value="ECO:0007669"/>
    <property type="project" value="TreeGrafter"/>
</dbReference>
<dbReference type="AlphaFoldDB" id="A0A7C3ERK5"/>
<dbReference type="NCBIfam" id="NF001975">
    <property type="entry name" value="PRK00758.1"/>
    <property type="match status" value="1"/>
</dbReference>
<keyword evidence="4" id="KW-0332">GMP biosynthesis</keyword>
<keyword evidence="7" id="KW-0315">Glutamine amidotransferase</keyword>
<reference evidence="9" key="1">
    <citation type="journal article" date="2020" name="mSystems">
        <title>Genome- and Community-Level Interaction Insights into Carbon Utilization and Element Cycling Functions of Hydrothermarchaeota in Hydrothermal Sediment.</title>
        <authorList>
            <person name="Zhou Z."/>
            <person name="Liu Y."/>
            <person name="Xu W."/>
            <person name="Pan J."/>
            <person name="Luo Z.H."/>
            <person name="Li M."/>
        </authorList>
    </citation>
    <scope>NUCLEOTIDE SEQUENCE [LARGE SCALE GENOMIC DNA]</scope>
    <source>
        <strain evidence="9">SpSt-468</strain>
    </source>
</reference>
<dbReference type="InterPro" id="IPR029062">
    <property type="entry name" value="Class_I_gatase-like"/>
</dbReference>
<sequence length="191" mass="20952">MSMMIPVLFMGGQYNHLIVRALKELGVESRMLMPKAPLESLEGADGLVMGGGPMSVYDGLERFGNAPSIIEGWGRPILGICLSHQLIGKLLGGDVVKGRSPEYGRTVVRVIDEDGILQGVGKEFVAWASHNDEVKFREGASFKILAESEYCSVEALSDERRRLYGVQFHVEVAETPKGKKILGNFISLCRK</sequence>
<evidence type="ECO:0000256" key="5">
    <source>
        <dbReference type="ARBA" id="ARBA00022755"/>
    </source>
</evidence>
<evidence type="ECO:0000256" key="6">
    <source>
        <dbReference type="ARBA" id="ARBA00022840"/>
    </source>
</evidence>
<evidence type="ECO:0000256" key="2">
    <source>
        <dbReference type="ARBA" id="ARBA00022598"/>
    </source>
</evidence>
<keyword evidence="3" id="KW-0547">Nucleotide-binding</keyword>
<keyword evidence="6" id="KW-0067">ATP-binding</keyword>
<evidence type="ECO:0000256" key="4">
    <source>
        <dbReference type="ARBA" id="ARBA00022749"/>
    </source>
</evidence>
<feature type="domain" description="Glutamine amidotransferase" evidence="8">
    <location>
        <begin position="11"/>
        <end position="186"/>
    </location>
</feature>
<dbReference type="GO" id="GO:0005524">
    <property type="term" value="F:ATP binding"/>
    <property type="evidence" value="ECO:0007669"/>
    <property type="project" value="UniProtKB-KW"/>
</dbReference>
<comment type="function">
    <text evidence="1">Catalyzes the synthesis of GMP from XMP.</text>
</comment>
<evidence type="ECO:0000259" key="8">
    <source>
        <dbReference type="Pfam" id="PF00117"/>
    </source>
</evidence>
<evidence type="ECO:0000256" key="3">
    <source>
        <dbReference type="ARBA" id="ARBA00022741"/>
    </source>
</evidence>
<accession>A0A7C3ERK5</accession>
<dbReference type="EMBL" id="DSTX01000002">
    <property type="protein sequence ID" value="HFK20104.1"/>
    <property type="molecule type" value="Genomic_DNA"/>
</dbReference>
<name>A0A7C3ERK5_9CREN</name>
<evidence type="ECO:0000256" key="7">
    <source>
        <dbReference type="ARBA" id="ARBA00022962"/>
    </source>
</evidence>
<dbReference type="InterPro" id="IPR017926">
    <property type="entry name" value="GATASE"/>
</dbReference>
<dbReference type="PRINTS" id="PR00096">
    <property type="entry name" value="GATASE"/>
</dbReference>
<dbReference type="PANTHER" id="PTHR11922">
    <property type="entry name" value="GMP SYNTHASE-RELATED"/>
    <property type="match status" value="1"/>
</dbReference>
<comment type="caution">
    <text evidence="9">The sequence shown here is derived from an EMBL/GenBank/DDBJ whole genome shotgun (WGS) entry which is preliminary data.</text>
</comment>
<organism evidence="9">
    <name type="scientific">Candidatus Methanomethylicus mesodigestus</name>
    <dbReference type="NCBI Taxonomy" id="1867258"/>
    <lineage>
        <taxon>Archaea</taxon>
        <taxon>Thermoproteota</taxon>
        <taxon>Methanosuratincolia</taxon>
        <taxon>Candidatus Methanomethylicales</taxon>
        <taxon>Candidatus Methanomethylicaceae</taxon>
        <taxon>Candidatus Methanomethylicus</taxon>
    </lineage>
</organism>